<dbReference type="Proteomes" id="UP000181870">
    <property type="component" value="Unassembled WGS sequence"/>
</dbReference>
<sequence>MGGNGKPDSCKAIHGMLFAYIGAGSRGIAVDIMVVYVDTFVRISFPVLGGTDVPESLHFRLGSVDTLWRFTLSKEKKILCLDKKIW</sequence>
<protein>
    <submittedName>
        <fullName evidence="1">Uncharacterized protein</fullName>
    </submittedName>
</protein>
<accession>A0A1G8IZA2</accession>
<proteinExistence type="predicted"/>
<evidence type="ECO:0000313" key="1">
    <source>
        <dbReference type="EMBL" id="SDI24206.1"/>
    </source>
</evidence>
<gene>
    <name evidence="1" type="ORF">SAMN05192582_10332</name>
</gene>
<dbReference type="EMBL" id="FNDO01000033">
    <property type="protein sequence ID" value="SDI24206.1"/>
    <property type="molecule type" value="Genomic_DNA"/>
</dbReference>
<reference evidence="1 2" key="1">
    <citation type="submission" date="2016-10" db="EMBL/GenBank/DDBJ databases">
        <authorList>
            <person name="de Groot N.N."/>
        </authorList>
    </citation>
    <scope>NUCLEOTIDE SEQUENCE [LARGE SCALE GENOMIC DNA]</scope>
    <source>
        <strain evidence="1 2">NLAE-zl-C57</strain>
    </source>
</reference>
<organism evidence="1 2">
    <name type="scientific">Bacteroides ovatus</name>
    <dbReference type="NCBI Taxonomy" id="28116"/>
    <lineage>
        <taxon>Bacteria</taxon>
        <taxon>Pseudomonadati</taxon>
        <taxon>Bacteroidota</taxon>
        <taxon>Bacteroidia</taxon>
        <taxon>Bacteroidales</taxon>
        <taxon>Bacteroidaceae</taxon>
        <taxon>Bacteroides</taxon>
    </lineage>
</organism>
<name>A0A1G8IZA2_BACOV</name>
<dbReference type="AlphaFoldDB" id="A0A1G8IZA2"/>
<evidence type="ECO:0000313" key="2">
    <source>
        <dbReference type="Proteomes" id="UP000181870"/>
    </source>
</evidence>